<evidence type="ECO:0000313" key="1">
    <source>
        <dbReference type="EMBL" id="CAL2085863.1"/>
    </source>
</evidence>
<keyword evidence="2" id="KW-1185">Reference proteome</keyword>
<reference evidence="1 2" key="1">
    <citation type="submission" date="2024-05" db="EMBL/GenBank/DDBJ databases">
        <authorList>
            <person name="Duchaud E."/>
        </authorList>
    </citation>
    <scope>NUCLEOTIDE SEQUENCE [LARGE SCALE GENOMIC DNA]</scope>
    <source>
        <strain evidence="1">Ena-SAMPLE-TAB-13-05-2024-13:56:06:370-140302</strain>
    </source>
</reference>
<accession>A0ABM9P0E8</accession>
<proteinExistence type="predicted"/>
<organism evidence="1 2">
    <name type="scientific">Tenacibaculum platacis</name>
    <dbReference type="NCBI Taxonomy" id="3137852"/>
    <lineage>
        <taxon>Bacteria</taxon>
        <taxon>Pseudomonadati</taxon>
        <taxon>Bacteroidota</taxon>
        <taxon>Flavobacteriia</taxon>
        <taxon>Flavobacteriales</taxon>
        <taxon>Flavobacteriaceae</taxon>
        <taxon>Tenacibaculum</taxon>
    </lineage>
</organism>
<gene>
    <name evidence="1" type="ORF">T190607A01A_20544</name>
</gene>
<dbReference type="Proteomes" id="UP001497416">
    <property type="component" value="Unassembled WGS sequence"/>
</dbReference>
<dbReference type="EMBL" id="CAXIXY010000004">
    <property type="protein sequence ID" value="CAL2085863.1"/>
    <property type="molecule type" value="Genomic_DNA"/>
</dbReference>
<sequence length="363" mass="42080">MKTIFKIFLLTLTSFNSFSQEIKIPELNWGTRVIANDESIVVSGISFKNNRTEKFASLICYDLELNKIWQLTLDSKQTNSVDTITFWENKIIISGTEGKEDNQSVKKTRFIKIISSDGKNLAEINIGNSTSKSTDFIIQKNTLFLGYKKSSSINYGDMMKTSMNTIVEVNLTNLKYKIYEHYLNRSTPEFIFASNKNIFICGEQFKNDDYNVTQTFFQNIKNTKPIDNLLPADKMESLGSGITTKNGFILVSSSNIYEKKAYEYLRIDALNFKGKLRETKIIPFKELGWLDRTPDFLNIENKLWFRVKKEDKKTYLVQLNSSGKEISAREFKGDRRGILTMNSESIIHLWDKEETVRLKKYNR</sequence>
<comment type="caution">
    <text evidence="1">The sequence shown here is derived from an EMBL/GenBank/DDBJ whole genome shotgun (WGS) entry which is preliminary data.</text>
</comment>
<protein>
    <recommendedName>
        <fullName evidence="3">TolB-like protein</fullName>
    </recommendedName>
</protein>
<dbReference type="RefSeq" id="WP_348712086.1">
    <property type="nucleotide sequence ID" value="NZ_CAXIXY010000004.1"/>
</dbReference>
<evidence type="ECO:0008006" key="3">
    <source>
        <dbReference type="Google" id="ProtNLM"/>
    </source>
</evidence>
<evidence type="ECO:0000313" key="2">
    <source>
        <dbReference type="Proteomes" id="UP001497416"/>
    </source>
</evidence>
<name>A0ABM9P0E8_9FLAO</name>